<accession>A0AAE3KBP4</accession>
<dbReference type="GO" id="GO:0005525">
    <property type="term" value="F:GTP binding"/>
    <property type="evidence" value="ECO:0007669"/>
    <property type="project" value="InterPro"/>
</dbReference>
<dbReference type="AlphaFoldDB" id="A0AAE3KBP4"/>
<keyword evidence="3" id="KW-1185">Reference proteome</keyword>
<comment type="caution">
    <text evidence="2">The sequence shown here is derived from an EMBL/GenBank/DDBJ whole genome shotgun (WGS) entry which is preliminary data.</text>
</comment>
<dbReference type="PANTHER" id="PTHR40072">
    <property type="entry name" value="MOLYBDOPTERIN-GUANINE DINUCLEOTIDE BIOSYNTHESIS ADAPTER PROTEIN-RELATED"/>
    <property type="match status" value="1"/>
</dbReference>
<dbReference type="InterPro" id="IPR027417">
    <property type="entry name" value="P-loop_NTPase"/>
</dbReference>
<dbReference type="SUPFAM" id="SSF52540">
    <property type="entry name" value="P-loop containing nucleoside triphosphate hydrolases"/>
    <property type="match status" value="1"/>
</dbReference>
<dbReference type="Gene3D" id="3.40.50.300">
    <property type="entry name" value="P-loop containing nucleotide triphosphate hydrolases"/>
    <property type="match status" value="1"/>
</dbReference>
<dbReference type="GO" id="GO:0006777">
    <property type="term" value="P:Mo-molybdopterin cofactor biosynthetic process"/>
    <property type="evidence" value="ECO:0007669"/>
    <property type="project" value="InterPro"/>
</dbReference>
<organism evidence="2 3">
    <name type="scientific">Natronocella acetinitrilica</name>
    <dbReference type="NCBI Taxonomy" id="414046"/>
    <lineage>
        <taxon>Bacteria</taxon>
        <taxon>Pseudomonadati</taxon>
        <taxon>Pseudomonadota</taxon>
        <taxon>Gammaproteobacteria</taxon>
        <taxon>Chromatiales</taxon>
        <taxon>Ectothiorhodospiraceae</taxon>
        <taxon>Natronocella</taxon>
    </lineage>
</organism>
<gene>
    <name evidence="2" type="ORF">J2T57_002097</name>
</gene>
<dbReference type="Pfam" id="PF03205">
    <property type="entry name" value="MobB"/>
    <property type="match status" value="1"/>
</dbReference>
<feature type="domain" description="Molybdopterin-guanine dinucleotide biosynthesis protein B (MobB)" evidence="1">
    <location>
        <begin position="25"/>
        <end position="159"/>
    </location>
</feature>
<evidence type="ECO:0000313" key="3">
    <source>
        <dbReference type="Proteomes" id="UP001205843"/>
    </source>
</evidence>
<dbReference type="EMBL" id="JALJXV010000004">
    <property type="protein sequence ID" value="MCP1674959.1"/>
    <property type="molecule type" value="Genomic_DNA"/>
</dbReference>
<dbReference type="InterPro" id="IPR004435">
    <property type="entry name" value="MobB_dom"/>
</dbReference>
<proteinExistence type="predicted"/>
<evidence type="ECO:0000313" key="2">
    <source>
        <dbReference type="EMBL" id="MCP1674959.1"/>
    </source>
</evidence>
<protein>
    <submittedName>
        <fullName evidence="2">Molybdopterin-guanine dinucleotide biosynthesis protein MobB</fullName>
    </submittedName>
</protein>
<dbReference type="CDD" id="cd03116">
    <property type="entry name" value="MobB"/>
    <property type="match status" value="1"/>
</dbReference>
<dbReference type="NCBIfam" id="TIGR00176">
    <property type="entry name" value="mobB"/>
    <property type="match status" value="1"/>
</dbReference>
<sequence length="199" mass="22025">MSPPISQCEVKAWRQLQPEGIEVPVLGFAGWSGAGKTTLLAQVIPQLRQARVRIALVKHAHHRFDVDHPGKDSHRLRSAGADQVLLTGARRYALMVERTVEKDPVLEEELPRIDCSACDVILVEGFRDARIAKIEVHRPALGRPTLHQQDPCIIAVATDALAELDTQLPRLALNNPQEVASFILGLLNIPHRENSMDAK</sequence>
<name>A0AAE3KBP4_9GAMM</name>
<reference evidence="2" key="1">
    <citation type="submission" date="2022-03" db="EMBL/GenBank/DDBJ databases">
        <title>Genomic Encyclopedia of Type Strains, Phase III (KMG-III): the genomes of soil and plant-associated and newly described type strains.</title>
        <authorList>
            <person name="Whitman W."/>
        </authorList>
    </citation>
    <scope>NUCLEOTIDE SEQUENCE</scope>
    <source>
        <strain evidence="2">ANL 6-2</strain>
    </source>
</reference>
<dbReference type="PANTHER" id="PTHR40072:SF1">
    <property type="entry name" value="MOLYBDOPTERIN-GUANINE DINUCLEOTIDE BIOSYNTHESIS ADAPTER PROTEIN"/>
    <property type="match status" value="1"/>
</dbReference>
<dbReference type="Proteomes" id="UP001205843">
    <property type="component" value="Unassembled WGS sequence"/>
</dbReference>
<dbReference type="InterPro" id="IPR052539">
    <property type="entry name" value="MGD_biosynthesis_adapter"/>
</dbReference>
<evidence type="ECO:0000259" key="1">
    <source>
        <dbReference type="Pfam" id="PF03205"/>
    </source>
</evidence>